<dbReference type="InterPro" id="IPR000504">
    <property type="entry name" value="RRM_dom"/>
</dbReference>
<dbReference type="InterPro" id="IPR035979">
    <property type="entry name" value="RBD_domain_sf"/>
</dbReference>
<accession>A0AAE1ESN8</accession>
<keyword evidence="1" id="KW-0694">RNA-binding</keyword>
<dbReference type="Gene3D" id="3.30.70.330">
    <property type="match status" value="1"/>
</dbReference>
<protein>
    <recommendedName>
        <fullName evidence="2">RRM domain-containing protein</fullName>
    </recommendedName>
</protein>
<dbReference type="GO" id="GO:0003723">
    <property type="term" value="F:RNA binding"/>
    <property type="evidence" value="ECO:0007669"/>
    <property type="project" value="UniProtKB-KW"/>
</dbReference>
<comment type="caution">
    <text evidence="3">The sequence shown here is derived from an EMBL/GenBank/DDBJ whole genome shotgun (WGS) entry which is preliminary data.</text>
</comment>
<dbReference type="Pfam" id="PF00076">
    <property type="entry name" value="RRM_1"/>
    <property type="match status" value="1"/>
</dbReference>
<name>A0AAE1ESN8_PETCI</name>
<gene>
    <name evidence="3" type="ORF">Pcinc_033257</name>
</gene>
<dbReference type="InterPro" id="IPR012677">
    <property type="entry name" value="Nucleotide-bd_a/b_plait_sf"/>
</dbReference>
<evidence type="ECO:0000313" key="4">
    <source>
        <dbReference type="Proteomes" id="UP001286313"/>
    </source>
</evidence>
<dbReference type="SUPFAM" id="SSF54928">
    <property type="entry name" value="RNA-binding domain, RBD"/>
    <property type="match status" value="1"/>
</dbReference>
<dbReference type="AlphaFoldDB" id="A0AAE1ESN8"/>
<dbReference type="Proteomes" id="UP001286313">
    <property type="component" value="Unassembled WGS sequence"/>
</dbReference>
<organism evidence="3 4">
    <name type="scientific">Petrolisthes cinctipes</name>
    <name type="common">Flat porcelain crab</name>
    <dbReference type="NCBI Taxonomy" id="88211"/>
    <lineage>
        <taxon>Eukaryota</taxon>
        <taxon>Metazoa</taxon>
        <taxon>Ecdysozoa</taxon>
        <taxon>Arthropoda</taxon>
        <taxon>Crustacea</taxon>
        <taxon>Multicrustacea</taxon>
        <taxon>Malacostraca</taxon>
        <taxon>Eumalacostraca</taxon>
        <taxon>Eucarida</taxon>
        <taxon>Decapoda</taxon>
        <taxon>Pleocyemata</taxon>
        <taxon>Anomura</taxon>
        <taxon>Galatheoidea</taxon>
        <taxon>Porcellanidae</taxon>
        <taxon>Petrolisthes</taxon>
    </lineage>
</organism>
<reference evidence="3" key="1">
    <citation type="submission" date="2023-10" db="EMBL/GenBank/DDBJ databases">
        <title>Genome assemblies of two species of porcelain crab, Petrolisthes cinctipes and Petrolisthes manimaculis (Anomura: Porcellanidae).</title>
        <authorList>
            <person name="Angst P."/>
        </authorList>
    </citation>
    <scope>NUCLEOTIDE SEQUENCE</scope>
    <source>
        <strain evidence="3">PB745_01</strain>
        <tissue evidence="3">Gill</tissue>
    </source>
</reference>
<dbReference type="EMBL" id="JAWQEG010004649">
    <property type="protein sequence ID" value="KAK3860704.1"/>
    <property type="molecule type" value="Genomic_DNA"/>
</dbReference>
<feature type="domain" description="RRM" evidence="2">
    <location>
        <begin position="15"/>
        <end position="43"/>
    </location>
</feature>
<sequence>MNRSISLHLAWQDCPRGVGFIRFDQRIEAERAIQKLNGTIPEGAAEPITVKFANNPSNNNKAVPPLAAYLSPLTRRYGGPIHHPAGRFRYISAIPVDQTFLGVPTSENDRFTAGGHYKPYPRYENQVSVSVTIRPLI</sequence>
<keyword evidence="4" id="KW-1185">Reference proteome</keyword>
<evidence type="ECO:0000259" key="2">
    <source>
        <dbReference type="Pfam" id="PF00076"/>
    </source>
</evidence>
<evidence type="ECO:0000256" key="1">
    <source>
        <dbReference type="ARBA" id="ARBA00022884"/>
    </source>
</evidence>
<proteinExistence type="predicted"/>
<evidence type="ECO:0000313" key="3">
    <source>
        <dbReference type="EMBL" id="KAK3860704.1"/>
    </source>
</evidence>